<organism evidence="2 3">
    <name type="scientific">Candidatus Berkelbacteria bacterium RIFCSPHIGHO2_12_FULL_36_9</name>
    <dbReference type="NCBI Taxonomy" id="1797469"/>
    <lineage>
        <taxon>Bacteria</taxon>
        <taxon>Candidatus Berkelbacteria</taxon>
    </lineage>
</organism>
<keyword evidence="1" id="KW-0378">Hydrolase</keyword>
<dbReference type="PROSITE" id="PS01091">
    <property type="entry name" value="TATD_3"/>
    <property type="match status" value="1"/>
</dbReference>
<dbReference type="InterPro" id="IPR018228">
    <property type="entry name" value="DNase_TatD-rel_CS"/>
</dbReference>
<protein>
    <recommendedName>
        <fullName evidence="4">Hydrolase TatD</fullName>
    </recommendedName>
</protein>
<gene>
    <name evidence="2" type="ORF">A3F08_02380</name>
</gene>
<dbReference type="PROSITE" id="PS01137">
    <property type="entry name" value="TATD_1"/>
    <property type="match status" value="1"/>
</dbReference>
<dbReference type="CDD" id="cd01310">
    <property type="entry name" value="TatD_DNAse"/>
    <property type="match status" value="1"/>
</dbReference>
<evidence type="ECO:0000256" key="1">
    <source>
        <dbReference type="ARBA" id="ARBA00022801"/>
    </source>
</evidence>
<evidence type="ECO:0000313" key="2">
    <source>
        <dbReference type="EMBL" id="OGD67953.1"/>
    </source>
</evidence>
<dbReference type="GO" id="GO:0016788">
    <property type="term" value="F:hydrolase activity, acting on ester bonds"/>
    <property type="evidence" value="ECO:0007669"/>
    <property type="project" value="InterPro"/>
</dbReference>
<dbReference type="InterPro" id="IPR001130">
    <property type="entry name" value="TatD-like"/>
</dbReference>
<dbReference type="AlphaFoldDB" id="A0A1F5EKS4"/>
<dbReference type="PANTHER" id="PTHR46124">
    <property type="entry name" value="D-AMINOACYL-TRNA DEACYLASE"/>
    <property type="match status" value="1"/>
</dbReference>
<comment type="caution">
    <text evidence="2">The sequence shown here is derived from an EMBL/GenBank/DDBJ whole genome shotgun (WGS) entry which is preliminary data.</text>
</comment>
<dbReference type="GO" id="GO:0005829">
    <property type="term" value="C:cytosol"/>
    <property type="evidence" value="ECO:0007669"/>
    <property type="project" value="TreeGrafter"/>
</dbReference>
<dbReference type="PANTHER" id="PTHR46124:SF2">
    <property type="entry name" value="D-AMINOACYL-TRNA DEACYLASE"/>
    <property type="match status" value="1"/>
</dbReference>
<dbReference type="Proteomes" id="UP000176451">
    <property type="component" value="Unassembled WGS sequence"/>
</dbReference>
<dbReference type="Gene3D" id="3.20.20.140">
    <property type="entry name" value="Metal-dependent hydrolases"/>
    <property type="match status" value="1"/>
</dbReference>
<sequence length="349" mass="40072">MFIDTHAHLNFKAFKNDYKEAIKRAFDNNIKGIINIGSNFSTSLEATRIAHEYGEDTNGHEYESRTDRHECGVWAAVGLHPIHLVKDIVESATFNGKEYAFKTNQEVFNYEKYKKLALSSKKVIAIGETGLDYFRLIEDDKSQDTSRLHSRQARNKIQDTNKSQVSNYKQIQKKVFKEHIRLATELKLPLIIHCREEENDPYGTYNELLEILRGVYPEILHCVQNDSRRAQNGRRKGQNDKLKGVIHCFGGSLEQAQEFIKLGFYLGFTGIVTFKNAKEVQDVAEKIPLDKILIETDAPFLAPIPHRGKRNEPAYVIEVARKIAEIKNVSFEKVEEQTTVNAKKLFNLL</sequence>
<dbReference type="EMBL" id="MEZV01000002">
    <property type="protein sequence ID" value="OGD67953.1"/>
    <property type="molecule type" value="Genomic_DNA"/>
</dbReference>
<accession>A0A1F5EKS4</accession>
<evidence type="ECO:0008006" key="4">
    <source>
        <dbReference type="Google" id="ProtNLM"/>
    </source>
</evidence>
<dbReference type="Pfam" id="PF01026">
    <property type="entry name" value="TatD_DNase"/>
    <property type="match status" value="1"/>
</dbReference>
<dbReference type="STRING" id="1797469.A3F08_02380"/>
<name>A0A1F5EKS4_9BACT</name>
<proteinExistence type="predicted"/>
<dbReference type="SUPFAM" id="SSF51556">
    <property type="entry name" value="Metallo-dependent hydrolases"/>
    <property type="match status" value="1"/>
</dbReference>
<evidence type="ECO:0000313" key="3">
    <source>
        <dbReference type="Proteomes" id="UP000176451"/>
    </source>
</evidence>
<reference evidence="2 3" key="1">
    <citation type="journal article" date="2016" name="Nat. Commun.">
        <title>Thousands of microbial genomes shed light on interconnected biogeochemical processes in an aquifer system.</title>
        <authorList>
            <person name="Anantharaman K."/>
            <person name="Brown C.T."/>
            <person name="Hug L.A."/>
            <person name="Sharon I."/>
            <person name="Castelle C.J."/>
            <person name="Probst A.J."/>
            <person name="Thomas B.C."/>
            <person name="Singh A."/>
            <person name="Wilkins M.J."/>
            <person name="Karaoz U."/>
            <person name="Brodie E.L."/>
            <person name="Williams K.H."/>
            <person name="Hubbard S.S."/>
            <person name="Banfield J.F."/>
        </authorList>
    </citation>
    <scope>NUCLEOTIDE SEQUENCE [LARGE SCALE GENOMIC DNA]</scope>
</reference>
<dbReference type="InterPro" id="IPR032466">
    <property type="entry name" value="Metal_Hydrolase"/>
</dbReference>